<proteinExistence type="predicted"/>
<evidence type="ECO:0000256" key="4">
    <source>
        <dbReference type="ARBA" id="ARBA00023098"/>
    </source>
</evidence>
<reference evidence="6" key="1">
    <citation type="submission" date="2020-05" db="EMBL/GenBank/DDBJ databases">
        <title>Phylogenomic resolution of chytrid fungi.</title>
        <authorList>
            <person name="Stajich J.E."/>
            <person name="Amses K."/>
            <person name="Simmons R."/>
            <person name="Seto K."/>
            <person name="Myers J."/>
            <person name="Bonds A."/>
            <person name="Quandt C.A."/>
            <person name="Barry K."/>
            <person name="Liu P."/>
            <person name="Grigoriev I."/>
            <person name="Longcore J.E."/>
            <person name="James T.Y."/>
        </authorList>
    </citation>
    <scope>NUCLEOTIDE SEQUENCE</scope>
    <source>
        <strain evidence="6">JEL0318</strain>
    </source>
</reference>
<dbReference type="PIRSF" id="PIRSF018169">
    <property type="entry name" value="PAF_acetylhydrolase"/>
    <property type="match status" value="1"/>
</dbReference>
<sequence>MWSVPPRTKRGPFPVGCFDVETPQNKAESVKGVLFRLYYPTTTASSKTPLAKWLPNPTFYSVGYGDFFKLPSWLSLGVFYPLAVRATIPAHLNTSLLSPSHEESLPKLPTRLPTIVFSHGLGGTRTTYSQVCCDLASHGFIVAAVEHRDGSATVASVNAYADKVRYRRVADEAPSEGDAYLLKERIKQVHFKDEEIGEVMEVLKSLDEGRDVENLMKAYAGGFDVGSFKGRFDFEKCCAAGHSFGAATALTSLSNQKRNFDCGIALDPWMFAVATDIDITKPFITIQSETFHWRENLDPIKKLLHSPHKNPATTFTIVRNTAHQDFSDFPYLFPTLSRRLKLGGSTDPHISLALYDEMIVKFLKG</sequence>
<dbReference type="InterPro" id="IPR016715">
    <property type="entry name" value="PAF_acetylhydro_eukaryote"/>
</dbReference>
<keyword evidence="2" id="KW-0378">Hydrolase</keyword>
<organism evidence="6 7">
    <name type="scientific">Rhizophlyctis rosea</name>
    <dbReference type="NCBI Taxonomy" id="64517"/>
    <lineage>
        <taxon>Eukaryota</taxon>
        <taxon>Fungi</taxon>
        <taxon>Fungi incertae sedis</taxon>
        <taxon>Chytridiomycota</taxon>
        <taxon>Chytridiomycota incertae sedis</taxon>
        <taxon>Chytridiomycetes</taxon>
        <taxon>Rhizophlyctidales</taxon>
        <taxon>Rhizophlyctidaceae</taxon>
        <taxon>Rhizophlyctis</taxon>
    </lineage>
</organism>
<name>A0AAD5S1B0_9FUNG</name>
<dbReference type="PANTHER" id="PTHR10272">
    <property type="entry name" value="PLATELET-ACTIVATING FACTOR ACETYLHYDROLASE"/>
    <property type="match status" value="1"/>
</dbReference>
<evidence type="ECO:0000313" key="6">
    <source>
        <dbReference type="EMBL" id="KAJ3033977.1"/>
    </source>
</evidence>
<dbReference type="InterPro" id="IPR029058">
    <property type="entry name" value="AB_hydrolase_fold"/>
</dbReference>
<keyword evidence="7" id="KW-1185">Reference proteome</keyword>
<evidence type="ECO:0000256" key="5">
    <source>
        <dbReference type="PIRSR" id="PIRSR018169-1"/>
    </source>
</evidence>
<evidence type="ECO:0000256" key="3">
    <source>
        <dbReference type="ARBA" id="ARBA00022963"/>
    </source>
</evidence>
<dbReference type="EMBL" id="JADGJD010002217">
    <property type="protein sequence ID" value="KAJ3033977.1"/>
    <property type="molecule type" value="Genomic_DNA"/>
</dbReference>
<dbReference type="Pfam" id="PF03403">
    <property type="entry name" value="PAF-AH_p_II"/>
    <property type="match status" value="1"/>
</dbReference>
<feature type="active site" description="Nucleophile" evidence="5">
    <location>
        <position position="243"/>
    </location>
</feature>
<dbReference type="Gene3D" id="3.40.50.1820">
    <property type="entry name" value="alpha/beta hydrolase"/>
    <property type="match status" value="1"/>
</dbReference>
<dbReference type="Proteomes" id="UP001212841">
    <property type="component" value="Unassembled WGS sequence"/>
</dbReference>
<evidence type="ECO:0000313" key="7">
    <source>
        <dbReference type="Proteomes" id="UP001212841"/>
    </source>
</evidence>
<dbReference type="GO" id="GO:0016042">
    <property type="term" value="P:lipid catabolic process"/>
    <property type="evidence" value="ECO:0007669"/>
    <property type="project" value="UniProtKB-KW"/>
</dbReference>
<evidence type="ECO:0000256" key="1">
    <source>
        <dbReference type="ARBA" id="ARBA00013201"/>
    </source>
</evidence>
<keyword evidence="3" id="KW-0442">Lipid degradation</keyword>
<dbReference type="GO" id="GO:0003847">
    <property type="term" value="F:1-alkyl-2-acetylglycerophosphocholine esterase activity"/>
    <property type="evidence" value="ECO:0007669"/>
    <property type="project" value="UniProtKB-EC"/>
</dbReference>
<comment type="caution">
    <text evidence="6">The sequence shown here is derived from an EMBL/GenBank/DDBJ whole genome shotgun (WGS) entry which is preliminary data.</text>
</comment>
<accession>A0AAD5S1B0</accession>
<protein>
    <recommendedName>
        <fullName evidence="1">1-alkyl-2-acetylglycerophosphocholine esterase</fullName>
        <ecNumber evidence="1">3.1.1.47</ecNumber>
    </recommendedName>
</protein>
<dbReference type="PANTHER" id="PTHR10272:SF0">
    <property type="entry name" value="PLATELET-ACTIVATING FACTOR ACETYLHYDROLASE"/>
    <property type="match status" value="1"/>
</dbReference>
<dbReference type="SUPFAM" id="SSF53474">
    <property type="entry name" value="alpha/beta-Hydrolases"/>
    <property type="match status" value="1"/>
</dbReference>
<feature type="non-terminal residue" evidence="6">
    <location>
        <position position="1"/>
    </location>
</feature>
<dbReference type="AlphaFoldDB" id="A0AAD5S1B0"/>
<feature type="active site" description="Charge relay system" evidence="5">
    <location>
        <position position="267"/>
    </location>
</feature>
<feature type="active site" description="Charge relay system" evidence="5">
    <location>
        <position position="323"/>
    </location>
</feature>
<dbReference type="EC" id="3.1.1.47" evidence="1"/>
<keyword evidence="4" id="KW-0443">Lipid metabolism</keyword>
<gene>
    <name evidence="6" type="primary">PLA2G7</name>
    <name evidence="6" type="ORF">HK097_004657</name>
</gene>
<evidence type="ECO:0000256" key="2">
    <source>
        <dbReference type="ARBA" id="ARBA00022801"/>
    </source>
</evidence>